<dbReference type="PROSITE" id="PS50076">
    <property type="entry name" value="DNAJ_2"/>
    <property type="match status" value="1"/>
</dbReference>
<dbReference type="SUPFAM" id="SSF46565">
    <property type="entry name" value="Chaperone J-domain"/>
    <property type="match status" value="1"/>
</dbReference>
<dbReference type="RefSeq" id="XP_008712196.1">
    <property type="nucleotide sequence ID" value="XM_008713974.1"/>
</dbReference>
<feature type="compositionally biased region" description="Basic and acidic residues" evidence="1">
    <location>
        <begin position="187"/>
        <end position="218"/>
    </location>
</feature>
<accession>W2SBS9</accession>
<dbReference type="PANTHER" id="PTHR44144">
    <property type="entry name" value="DNAJ HOMOLOG SUBFAMILY C MEMBER 9"/>
    <property type="match status" value="1"/>
</dbReference>
<dbReference type="Proteomes" id="UP000030752">
    <property type="component" value="Unassembled WGS sequence"/>
</dbReference>
<dbReference type="EMBL" id="KB822712">
    <property type="protein sequence ID" value="ETN45468.1"/>
    <property type="molecule type" value="Genomic_DNA"/>
</dbReference>
<evidence type="ECO:0000313" key="3">
    <source>
        <dbReference type="EMBL" id="ETN45468.1"/>
    </source>
</evidence>
<dbReference type="AlphaFoldDB" id="W2SBS9"/>
<feature type="compositionally biased region" description="Basic and acidic residues" evidence="1">
    <location>
        <begin position="105"/>
        <end position="115"/>
    </location>
</feature>
<keyword evidence="4" id="KW-1185">Reference proteome</keyword>
<name>W2SBS9_CYPE1</name>
<feature type="compositionally biased region" description="Basic and acidic residues" evidence="1">
    <location>
        <begin position="264"/>
        <end position="284"/>
    </location>
</feature>
<dbReference type="PRINTS" id="PR00625">
    <property type="entry name" value="JDOMAIN"/>
</dbReference>
<dbReference type="OrthoDB" id="10250354at2759"/>
<feature type="compositionally biased region" description="Basic and acidic residues" evidence="1">
    <location>
        <begin position="378"/>
        <end position="388"/>
    </location>
</feature>
<dbReference type="Pfam" id="PF00226">
    <property type="entry name" value="DnaJ"/>
    <property type="match status" value="1"/>
</dbReference>
<evidence type="ECO:0000313" key="4">
    <source>
        <dbReference type="Proteomes" id="UP000030752"/>
    </source>
</evidence>
<proteinExistence type="predicted"/>
<feature type="compositionally biased region" description="Polar residues" evidence="1">
    <location>
        <begin position="170"/>
        <end position="181"/>
    </location>
</feature>
<dbReference type="InterPro" id="IPR001623">
    <property type="entry name" value="DnaJ_domain"/>
</dbReference>
<dbReference type="GeneID" id="19976639"/>
<dbReference type="InParanoid" id="W2SBS9"/>
<reference evidence="3 4" key="1">
    <citation type="submission" date="2013-03" db="EMBL/GenBank/DDBJ databases">
        <title>The Genome Sequence of Phialophora europaea CBS 101466.</title>
        <authorList>
            <consortium name="The Broad Institute Genomics Platform"/>
            <person name="Cuomo C."/>
            <person name="de Hoog S."/>
            <person name="Gorbushina A."/>
            <person name="Walker B."/>
            <person name="Young S.K."/>
            <person name="Zeng Q."/>
            <person name="Gargeya S."/>
            <person name="Fitzgerald M."/>
            <person name="Haas B."/>
            <person name="Abouelleil A."/>
            <person name="Allen A.W."/>
            <person name="Alvarado L."/>
            <person name="Arachchi H.M."/>
            <person name="Berlin A.M."/>
            <person name="Chapman S.B."/>
            <person name="Gainer-Dewar J."/>
            <person name="Goldberg J."/>
            <person name="Griggs A."/>
            <person name="Gujja S."/>
            <person name="Hansen M."/>
            <person name="Howarth C."/>
            <person name="Imamovic A."/>
            <person name="Ireland A."/>
            <person name="Larimer J."/>
            <person name="McCowan C."/>
            <person name="Murphy C."/>
            <person name="Pearson M."/>
            <person name="Poon T.W."/>
            <person name="Priest M."/>
            <person name="Roberts A."/>
            <person name="Saif S."/>
            <person name="Shea T."/>
            <person name="Sisk P."/>
            <person name="Sykes S."/>
            <person name="Wortman J."/>
            <person name="Nusbaum C."/>
            <person name="Birren B."/>
        </authorList>
    </citation>
    <scope>NUCLEOTIDE SEQUENCE [LARGE SCALE GENOMIC DNA]</scope>
    <source>
        <strain evidence="3 4">CBS 101466</strain>
    </source>
</reference>
<feature type="compositionally biased region" description="Basic and acidic residues" evidence="1">
    <location>
        <begin position="357"/>
        <end position="370"/>
    </location>
</feature>
<protein>
    <recommendedName>
        <fullName evidence="2">J domain-containing protein</fullName>
    </recommendedName>
</protein>
<gene>
    <name evidence="3" type="ORF">HMPREF1541_09300</name>
</gene>
<dbReference type="STRING" id="1220924.W2SBS9"/>
<dbReference type="SMART" id="SM00271">
    <property type="entry name" value="DnaJ"/>
    <property type="match status" value="1"/>
</dbReference>
<dbReference type="VEuPathDB" id="FungiDB:HMPREF1541_09300"/>
<feature type="compositionally biased region" description="Polar residues" evidence="1">
    <location>
        <begin position="230"/>
        <end position="241"/>
    </location>
</feature>
<dbReference type="GO" id="GO:0005634">
    <property type="term" value="C:nucleus"/>
    <property type="evidence" value="ECO:0007669"/>
    <property type="project" value="TreeGrafter"/>
</dbReference>
<organism evidence="3 4">
    <name type="scientific">Cyphellophora europaea (strain CBS 101466)</name>
    <name type="common">Phialophora europaea</name>
    <dbReference type="NCBI Taxonomy" id="1220924"/>
    <lineage>
        <taxon>Eukaryota</taxon>
        <taxon>Fungi</taxon>
        <taxon>Dikarya</taxon>
        <taxon>Ascomycota</taxon>
        <taxon>Pezizomycotina</taxon>
        <taxon>Eurotiomycetes</taxon>
        <taxon>Chaetothyriomycetidae</taxon>
        <taxon>Chaetothyriales</taxon>
        <taxon>Cyphellophoraceae</taxon>
        <taxon>Cyphellophora</taxon>
    </lineage>
</organism>
<feature type="domain" description="J" evidence="2">
    <location>
        <begin position="8"/>
        <end position="76"/>
    </location>
</feature>
<feature type="region of interest" description="Disordered" evidence="1">
    <location>
        <begin position="84"/>
        <end position="598"/>
    </location>
</feature>
<evidence type="ECO:0000259" key="2">
    <source>
        <dbReference type="PROSITE" id="PS50076"/>
    </source>
</evidence>
<feature type="compositionally biased region" description="Basic and acidic residues" evidence="1">
    <location>
        <begin position="509"/>
        <end position="549"/>
    </location>
</feature>
<dbReference type="PANTHER" id="PTHR44144:SF1">
    <property type="entry name" value="DNAJ HOMOLOG SUBFAMILY C MEMBER 9"/>
    <property type="match status" value="1"/>
</dbReference>
<dbReference type="HOGENOM" id="CLU_407109_0_0_1"/>
<dbReference type="GO" id="GO:0031072">
    <property type="term" value="F:heat shock protein binding"/>
    <property type="evidence" value="ECO:0007669"/>
    <property type="project" value="TreeGrafter"/>
</dbReference>
<dbReference type="eggNOG" id="KOG0712">
    <property type="taxonomic scope" value="Eukaryota"/>
</dbReference>
<feature type="compositionally biased region" description="Basic and acidic residues" evidence="1">
    <location>
        <begin position="558"/>
        <end position="578"/>
    </location>
</feature>
<dbReference type="InterPro" id="IPR036869">
    <property type="entry name" value="J_dom_sf"/>
</dbReference>
<evidence type="ECO:0000256" key="1">
    <source>
        <dbReference type="SAM" id="MobiDB-lite"/>
    </source>
</evidence>
<dbReference type="InterPro" id="IPR052594">
    <property type="entry name" value="J_domain-containing_protein"/>
</dbReference>
<dbReference type="Gene3D" id="1.10.287.110">
    <property type="entry name" value="DnaJ domain"/>
    <property type="match status" value="1"/>
</dbReference>
<feature type="compositionally biased region" description="Basic and acidic residues" evidence="1">
    <location>
        <begin position="462"/>
        <end position="477"/>
    </location>
</feature>
<feature type="compositionally biased region" description="Low complexity" evidence="1">
    <location>
        <begin position="242"/>
        <end position="258"/>
    </location>
</feature>
<feature type="compositionally biased region" description="Basic and acidic residues" evidence="1">
    <location>
        <begin position="123"/>
        <end position="169"/>
    </location>
</feature>
<dbReference type="CDD" id="cd06257">
    <property type="entry name" value="DnaJ"/>
    <property type="match status" value="1"/>
</dbReference>
<dbReference type="GO" id="GO:0005737">
    <property type="term" value="C:cytoplasm"/>
    <property type="evidence" value="ECO:0007669"/>
    <property type="project" value="TreeGrafter"/>
</dbReference>
<sequence>MSSPIPPDPYEALGVAKDADIAAIRSAHRKLVLKHHPDRIQDPALKEKGKDAFQKIQQAYEILSEPSKRARYDDQIRLATLRKEAMMRDGPTTTRSQTYPMRPAPPREDFQREFSTEDGAFYETRKPRHEDVGASRDRFEEPLRTNSRKHQDYDRAASAKKATEKERSGKSANWSKVQNIVNAGVRLKKDAEKSRSSKTKEGKDRERRSERSEKDNRYRQPYFSEDSDSDTATHVTSSTIKPSRPSPRAAPSSNTRPSTATRRPVHDDESEGSDHSRSKWESNFDKTLGYLEKAAAGAGKRPPFARHESGSYWSSTRRSGSDSDRRPTPTKARRSYEEDPRRPPMPTQNSAPSGLKARVEERIPKPERRSGGSASYSPRDRDDYRKEMPSFSRSQTMPSPRPSSKKDAAPKASSNLKHTETHDSGYGSSSSPHTPDPREESPTTRTTKSRYQIVDPAESDDDRATRIYKMHEDDVDRRRRYASPEPVNEKRRPEPSRINTVHGHTRSKGSRDSPVEPKIRRSESDRHYNSSREKLYGEVDEPLEREPRAYKYGSGEKTNVRSPREPTSSRHDDVRSRDSAPGSRFQADVRGSRRPSVY</sequence>